<reference evidence="2" key="1">
    <citation type="submission" date="2024-01" db="EMBL/GenBank/DDBJ databases">
        <authorList>
            <person name="Webb A."/>
        </authorList>
    </citation>
    <scope>NUCLEOTIDE SEQUENCE</scope>
    <source>
        <strain evidence="2">Pm1</strain>
    </source>
</reference>
<feature type="chain" id="PRO_5043796797" description="RxLR effector candidate protein" evidence="1">
    <location>
        <begin position="21"/>
        <end position="566"/>
    </location>
</feature>
<sequence length="566" mass="64946">MMRPTRYVVTAFAFLVLTSADSRTNVDSETNNEAVNISTLHSPLELTAFDGPGHLHSQDSTVAASDFVHRRDEERGLNDVVSHGSAAIHQGLQGELIALQKKAYTNFLEHVDVPSGSNQDLTLFQKLYEWSAYVELFNIQTRAFEDVEILEHMVKKFKVKRVIKFLHWLESFPPSKERASSLLEVITMKNSEDAEKIKQLCLTWEIGPDEINELMPIAAMGRLTGEVKKKAAWSSVEVELSSWLKYVLDFNMSYPEKYFDSKSVVTWLLNRRGVDETTAIFEQFLESRPIIYDWEKQLVALHPATLSRMLPRWLKADVKPRDVLRILPRAVEIRAHGVGGSTKWPGIRLELKLWIGYFKGWNRKHSIALAGKEYAHLFSEEIVLDTLEFCSGAEEVNAFLHGLRADNELKDLASKMEKLLPARRKKLMKIKLLAEAKAGPAEVFRKLPIAKVDRSIATFDRAGRAKQIEDPEVFFKKLKQFLGYVDAYRENYGEFSDNDVVHLLDRARRSLAEVFAYLQLFESVPGIETRAAQLLEAFREYHRIGSFGSLQKETREIMQRIRFYCL</sequence>
<proteinExistence type="predicted"/>
<gene>
    <name evidence="2" type="ORF">PM001_LOCUS3595</name>
</gene>
<name>A0AAV1T893_9STRA</name>
<evidence type="ECO:0008006" key="4">
    <source>
        <dbReference type="Google" id="ProtNLM"/>
    </source>
</evidence>
<feature type="signal peptide" evidence="1">
    <location>
        <begin position="1"/>
        <end position="20"/>
    </location>
</feature>
<evidence type="ECO:0000256" key="1">
    <source>
        <dbReference type="SAM" id="SignalP"/>
    </source>
</evidence>
<organism evidence="2 3">
    <name type="scientific">Peronospora matthiolae</name>
    <dbReference type="NCBI Taxonomy" id="2874970"/>
    <lineage>
        <taxon>Eukaryota</taxon>
        <taxon>Sar</taxon>
        <taxon>Stramenopiles</taxon>
        <taxon>Oomycota</taxon>
        <taxon>Peronosporomycetes</taxon>
        <taxon>Peronosporales</taxon>
        <taxon>Peronosporaceae</taxon>
        <taxon>Peronospora</taxon>
    </lineage>
</organism>
<dbReference type="AlphaFoldDB" id="A0AAV1T893"/>
<evidence type="ECO:0000313" key="3">
    <source>
        <dbReference type="Proteomes" id="UP001162060"/>
    </source>
</evidence>
<protein>
    <recommendedName>
        <fullName evidence="4">RxLR effector candidate protein</fullName>
    </recommendedName>
</protein>
<comment type="caution">
    <text evidence="2">The sequence shown here is derived from an EMBL/GenBank/DDBJ whole genome shotgun (WGS) entry which is preliminary data.</text>
</comment>
<accession>A0AAV1T893</accession>
<keyword evidence="1" id="KW-0732">Signal</keyword>
<dbReference type="Proteomes" id="UP001162060">
    <property type="component" value="Unassembled WGS sequence"/>
</dbReference>
<dbReference type="EMBL" id="CAKLBY020000032">
    <property type="protein sequence ID" value="CAK7907739.1"/>
    <property type="molecule type" value="Genomic_DNA"/>
</dbReference>
<evidence type="ECO:0000313" key="2">
    <source>
        <dbReference type="EMBL" id="CAK7907739.1"/>
    </source>
</evidence>